<protein>
    <recommendedName>
        <fullName evidence="5">C1q domain-containing protein</fullName>
    </recommendedName>
</protein>
<dbReference type="InterPro" id="IPR008983">
    <property type="entry name" value="Tumour_necrosis_fac-like_dom"/>
</dbReference>
<feature type="coiled-coil region" evidence="4">
    <location>
        <begin position="242"/>
        <end position="269"/>
    </location>
</feature>
<comment type="caution">
    <text evidence="6">The sequence shown here is derived from an EMBL/GenBank/DDBJ whole genome shotgun (WGS) entry which is preliminary data.</text>
</comment>
<evidence type="ECO:0000256" key="4">
    <source>
        <dbReference type="SAM" id="Coils"/>
    </source>
</evidence>
<dbReference type="Pfam" id="PF00386">
    <property type="entry name" value="C1q"/>
    <property type="match status" value="2"/>
</dbReference>
<evidence type="ECO:0000313" key="6">
    <source>
        <dbReference type="EMBL" id="KAK7883868.1"/>
    </source>
</evidence>
<feature type="coiled-coil region" evidence="4">
    <location>
        <begin position="2"/>
        <end position="32"/>
    </location>
</feature>
<organism evidence="6 7">
    <name type="scientific">Mugilogobius chulae</name>
    <name type="common">yellowstripe goby</name>
    <dbReference type="NCBI Taxonomy" id="88201"/>
    <lineage>
        <taxon>Eukaryota</taxon>
        <taxon>Metazoa</taxon>
        <taxon>Chordata</taxon>
        <taxon>Craniata</taxon>
        <taxon>Vertebrata</taxon>
        <taxon>Euteleostomi</taxon>
        <taxon>Actinopterygii</taxon>
        <taxon>Neopterygii</taxon>
        <taxon>Teleostei</taxon>
        <taxon>Neoteleostei</taxon>
        <taxon>Acanthomorphata</taxon>
        <taxon>Gobiaria</taxon>
        <taxon>Gobiiformes</taxon>
        <taxon>Gobioidei</taxon>
        <taxon>Gobiidae</taxon>
        <taxon>Gobionellinae</taxon>
        <taxon>Mugilogobius</taxon>
    </lineage>
</organism>
<dbReference type="AlphaFoldDB" id="A0AAW0MRN5"/>
<comment type="subcellular location">
    <subcellularLocation>
        <location evidence="1">Secreted</location>
    </subcellularLocation>
</comment>
<keyword evidence="3" id="KW-0732">Signal</keyword>
<dbReference type="Gene3D" id="2.60.120.40">
    <property type="match status" value="2"/>
</dbReference>
<evidence type="ECO:0000313" key="7">
    <source>
        <dbReference type="Proteomes" id="UP001460270"/>
    </source>
</evidence>
<dbReference type="InterPro" id="IPR050822">
    <property type="entry name" value="Cerebellin_Synaptic_Org"/>
</dbReference>
<evidence type="ECO:0000256" key="3">
    <source>
        <dbReference type="ARBA" id="ARBA00022729"/>
    </source>
</evidence>
<keyword evidence="7" id="KW-1185">Reference proteome</keyword>
<evidence type="ECO:0000256" key="2">
    <source>
        <dbReference type="ARBA" id="ARBA00022525"/>
    </source>
</evidence>
<accession>A0AAW0MRN5</accession>
<keyword evidence="4" id="KW-0175">Coiled coil</keyword>
<dbReference type="GO" id="GO:0005576">
    <property type="term" value="C:extracellular region"/>
    <property type="evidence" value="ECO:0007669"/>
    <property type="project" value="UniProtKB-SubCell"/>
</dbReference>
<dbReference type="PROSITE" id="PS50871">
    <property type="entry name" value="C1Q"/>
    <property type="match status" value="1"/>
</dbReference>
<dbReference type="Proteomes" id="UP001460270">
    <property type="component" value="Unassembled WGS sequence"/>
</dbReference>
<keyword evidence="2" id="KW-0964">Secreted</keyword>
<dbReference type="SMART" id="SM00110">
    <property type="entry name" value="C1Q"/>
    <property type="match status" value="2"/>
</dbReference>
<gene>
    <name evidence="6" type="ORF">WMY93_026991</name>
</gene>
<reference evidence="7" key="1">
    <citation type="submission" date="2024-04" db="EMBL/GenBank/DDBJ databases">
        <title>Salinicola lusitanus LLJ914,a marine bacterium isolated from the Okinawa Trough.</title>
        <authorList>
            <person name="Li J."/>
        </authorList>
    </citation>
    <scope>NUCLEOTIDE SEQUENCE [LARGE SCALE GENOMIC DNA]</scope>
</reference>
<dbReference type="PANTHER" id="PTHR22923">
    <property type="entry name" value="CEREBELLIN-RELATED"/>
    <property type="match status" value="1"/>
</dbReference>
<feature type="domain" description="C1q" evidence="5">
    <location>
        <begin position="267"/>
        <end position="405"/>
    </location>
</feature>
<dbReference type="InterPro" id="IPR001073">
    <property type="entry name" value="C1q_dom"/>
</dbReference>
<evidence type="ECO:0000256" key="1">
    <source>
        <dbReference type="ARBA" id="ARBA00004613"/>
    </source>
</evidence>
<name>A0AAW0MRN5_9GOBI</name>
<proteinExistence type="predicted"/>
<dbReference type="PANTHER" id="PTHR22923:SF102">
    <property type="entry name" value="CEREBELLIN 13-RELATED"/>
    <property type="match status" value="1"/>
</dbReference>
<sequence>MKEQLKGQAAKLEELEKQSSELKLNEAYLQEHAAHFEKLDKQTEGFKEQLQATAAAVTGLKTQTSLTNTRVETLWKDKNSGQVAFTASLGSFKNVVLNIGEAYNPDQGIFKAPVRGAYHFDLYLGTAVRGYLKKNNKEVLQVDPKKPGFSASGVTLALEMGDQVQVILSVNPYTVTKSKFTGHLLFVIAQQVSVRLKTHFSLKMENSLVFLLLLLCSFSFALEERDRKKESQPCLSDIHAALRAMTATLTEHKMKIAQLQNRNKAVSRVGRVAFSASLVVSGSQTLGPFRAHTTLAYKHVITNIGNAYNPSTGIFTAPVKGAYRFEIYIGAFGQAKGLSAVLVKNGHHVVALYEHQTNGFSTAANGATLLLKANDAVYVQLWSGNVIYDNGNHHSTFSGHLLFPM</sequence>
<dbReference type="PRINTS" id="PR00007">
    <property type="entry name" value="COMPLEMNTC1Q"/>
</dbReference>
<dbReference type="EMBL" id="JBBPFD010000020">
    <property type="protein sequence ID" value="KAK7883868.1"/>
    <property type="molecule type" value="Genomic_DNA"/>
</dbReference>
<dbReference type="SUPFAM" id="SSF49842">
    <property type="entry name" value="TNF-like"/>
    <property type="match status" value="2"/>
</dbReference>
<evidence type="ECO:0000259" key="5">
    <source>
        <dbReference type="PROSITE" id="PS50871"/>
    </source>
</evidence>